<feature type="compositionally biased region" description="Gly residues" evidence="1">
    <location>
        <begin position="392"/>
        <end position="401"/>
    </location>
</feature>
<evidence type="ECO:0008006" key="5">
    <source>
        <dbReference type="Google" id="ProtNLM"/>
    </source>
</evidence>
<evidence type="ECO:0000256" key="1">
    <source>
        <dbReference type="SAM" id="MobiDB-lite"/>
    </source>
</evidence>
<dbReference type="KEGG" id="snw:BBN63_25810"/>
<feature type="region of interest" description="Disordered" evidence="1">
    <location>
        <begin position="188"/>
        <end position="212"/>
    </location>
</feature>
<evidence type="ECO:0000313" key="3">
    <source>
        <dbReference type="EMBL" id="AQU71241.1"/>
    </source>
</evidence>
<keyword evidence="2" id="KW-1133">Transmembrane helix</keyword>
<reference evidence="3 4" key="1">
    <citation type="submission" date="2016-11" db="EMBL/GenBank/DDBJ databases">
        <title>Complete genome sequence of Streptomyces niveus SCSIO 3406.</title>
        <authorList>
            <person name="Zhu Q."/>
            <person name="Cheng W."/>
            <person name="Song Y."/>
            <person name="Li Q."/>
            <person name="Ju J."/>
        </authorList>
    </citation>
    <scope>NUCLEOTIDE SEQUENCE [LARGE SCALE GENOMIC DNA]</scope>
    <source>
        <strain evidence="3 4">SCSIO 3406</strain>
    </source>
</reference>
<feature type="region of interest" description="Disordered" evidence="1">
    <location>
        <begin position="45"/>
        <end position="64"/>
    </location>
</feature>
<feature type="compositionally biased region" description="Low complexity" evidence="1">
    <location>
        <begin position="54"/>
        <end position="63"/>
    </location>
</feature>
<organism evidence="3 4">
    <name type="scientific">Streptomyces niveus</name>
    <name type="common">Streptomyces spheroides</name>
    <dbReference type="NCBI Taxonomy" id="193462"/>
    <lineage>
        <taxon>Bacteria</taxon>
        <taxon>Bacillati</taxon>
        <taxon>Actinomycetota</taxon>
        <taxon>Actinomycetes</taxon>
        <taxon>Kitasatosporales</taxon>
        <taxon>Streptomycetaceae</taxon>
        <taxon>Streptomyces</taxon>
    </lineage>
</organism>
<proteinExistence type="predicted"/>
<name>A0A1U9R583_STRNV</name>
<feature type="transmembrane region" description="Helical" evidence="2">
    <location>
        <begin position="21"/>
        <end position="42"/>
    </location>
</feature>
<dbReference type="RefSeq" id="WP_078079839.1">
    <property type="nucleotide sequence ID" value="NZ_CP018047.1"/>
</dbReference>
<keyword evidence="2" id="KW-0472">Membrane</keyword>
<evidence type="ECO:0000256" key="2">
    <source>
        <dbReference type="SAM" id="Phobius"/>
    </source>
</evidence>
<evidence type="ECO:0000313" key="4">
    <source>
        <dbReference type="Proteomes" id="UP000189677"/>
    </source>
</evidence>
<dbReference type="OrthoDB" id="3830613at2"/>
<feature type="region of interest" description="Disordered" evidence="1">
    <location>
        <begin position="73"/>
        <end position="93"/>
    </location>
</feature>
<keyword evidence="2" id="KW-0812">Transmembrane</keyword>
<protein>
    <recommendedName>
        <fullName evidence="5">Large membrane protein</fullName>
    </recommendedName>
</protein>
<dbReference type="AlphaFoldDB" id="A0A1U9R583"/>
<gene>
    <name evidence="3" type="ORF">BBN63_25810</name>
</gene>
<dbReference type="Proteomes" id="UP000189677">
    <property type="component" value="Chromosome"/>
</dbReference>
<sequence length="505" mass="49683">MTSTERPQDSDGERAVRRRSPFAVVSVAAAVLLAGGGGAYFATASSDGGGGAGDKAAARGAGDLDPPPLILGAEAGGEAGTDPGLGIAPGEPSPYGVEYRASGTLPEGPDSAAVHRPEGSVAAADVARLAKALGVSGAPELSGTAWKAGGDKDGSGPLLTVDKQAPGNWTFGRFGPAPGGDNCLKAKECPSGDGGGSNPVVPGDGAGPVSEQAAKKAAAPVLKALGQEDAALDTGQLMGAVRVVNAAPVIGGLPTYGWSTGIQVGSDGQVVAGSGKLKEPAKGPEYPVVGAAEALKLLNGAAGDRGTSGIGGCASAVPHKDGREPAAPCEPEGKSAKPAQVPVHKAVFGLASRQVEGRAALVPSWWFEVAGTDGPASFVTRTAVLPEYLTRGGPGDDGAGTGDDDGAGDGADRPDSAEPGSPIETYSADGSTLSVRFTGGVCGEYSVRADESGSTVKVEVVDSAPPGGVCIAMAKAFTEKVTLDRPLGDRKVVDAVTGDAVPLRK</sequence>
<keyword evidence="4" id="KW-1185">Reference proteome</keyword>
<feature type="region of interest" description="Disordered" evidence="1">
    <location>
        <begin position="388"/>
        <end position="428"/>
    </location>
</feature>
<feature type="region of interest" description="Disordered" evidence="1">
    <location>
        <begin position="318"/>
        <end position="337"/>
    </location>
</feature>
<accession>A0A1U9R583</accession>
<dbReference type="EMBL" id="CP018047">
    <property type="protein sequence ID" value="AQU71241.1"/>
    <property type="molecule type" value="Genomic_DNA"/>
</dbReference>